<evidence type="ECO:0000313" key="4">
    <source>
        <dbReference type="Proteomes" id="UP000655287"/>
    </source>
</evidence>
<gene>
    <name evidence="3" type="ORF">Sru01_52920</name>
</gene>
<keyword evidence="4" id="KW-1185">Reference proteome</keyword>
<reference evidence="3" key="1">
    <citation type="submission" date="2021-01" db="EMBL/GenBank/DDBJ databases">
        <title>Whole genome shotgun sequence of Sphaerisporangium rufum NBRC 109079.</title>
        <authorList>
            <person name="Komaki H."/>
            <person name="Tamura T."/>
        </authorList>
    </citation>
    <scope>NUCLEOTIDE SEQUENCE</scope>
    <source>
        <strain evidence="3">NBRC 109079</strain>
    </source>
</reference>
<sequence>MKAILTRSIAITVSAYRPGPGAPAGPPTKPIQIRIRLHDRAGGRYRGLSPKSHKHHGPDRSPTEVDVPLHFALLIAGAVFFVICLMLGVFQRH</sequence>
<keyword evidence="2" id="KW-0812">Transmembrane</keyword>
<dbReference type="EMBL" id="BOOU01000071">
    <property type="protein sequence ID" value="GII80310.1"/>
    <property type="molecule type" value="Genomic_DNA"/>
</dbReference>
<organism evidence="3 4">
    <name type="scientific">Sphaerisporangium rufum</name>
    <dbReference type="NCBI Taxonomy" id="1381558"/>
    <lineage>
        <taxon>Bacteria</taxon>
        <taxon>Bacillati</taxon>
        <taxon>Actinomycetota</taxon>
        <taxon>Actinomycetes</taxon>
        <taxon>Streptosporangiales</taxon>
        <taxon>Streptosporangiaceae</taxon>
        <taxon>Sphaerisporangium</taxon>
    </lineage>
</organism>
<dbReference type="Proteomes" id="UP000655287">
    <property type="component" value="Unassembled WGS sequence"/>
</dbReference>
<name>A0A919V7E9_9ACTN</name>
<feature type="region of interest" description="Disordered" evidence="1">
    <location>
        <begin position="43"/>
        <end position="62"/>
    </location>
</feature>
<evidence type="ECO:0000256" key="1">
    <source>
        <dbReference type="SAM" id="MobiDB-lite"/>
    </source>
</evidence>
<accession>A0A919V7E9</accession>
<feature type="transmembrane region" description="Helical" evidence="2">
    <location>
        <begin position="69"/>
        <end position="90"/>
    </location>
</feature>
<proteinExistence type="predicted"/>
<keyword evidence="2" id="KW-1133">Transmembrane helix</keyword>
<evidence type="ECO:0000313" key="3">
    <source>
        <dbReference type="EMBL" id="GII80310.1"/>
    </source>
</evidence>
<keyword evidence="2" id="KW-0472">Membrane</keyword>
<protein>
    <submittedName>
        <fullName evidence="3">Uncharacterized protein</fullName>
    </submittedName>
</protein>
<evidence type="ECO:0000256" key="2">
    <source>
        <dbReference type="SAM" id="Phobius"/>
    </source>
</evidence>
<comment type="caution">
    <text evidence="3">The sequence shown here is derived from an EMBL/GenBank/DDBJ whole genome shotgun (WGS) entry which is preliminary data.</text>
</comment>
<dbReference type="AlphaFoldDB" id="A0A919V7E9"/>